<evidence type="ECO:0000256" key="1">
    <source>
        <dbReference type="SAM" id="MobiDB-lite"/>
    </source>
</evidence>
<organism evidence="2">
    <name type="scientific">Anopheles sinensis</name>
    <name type="common">Mosquito</name>
    <dbReference type="NCBI Taxonomy" id="74873"/>
    <lineage>
        <taxon>Eukaryota</taxon>
        <taxon>Metazoa</taxon>
        <taxon>Ecdysozoa</taxon>
        <taxon>Arthropoda</taxon>
        <taxon>Hexapoda</taxon>
        <taxon>Insecta</taxon>
        <taxon>Pterygota</taxon>
        <taxon>Neoptera</taxon>
        <taxon>Endopterygota</taxon>
        <taxon>Diptera</taxon>
        <taxon>Nematocera</taxon>
        <taxon>Culicoidea</taxon>
        <taxon>Culicidae</taxon>
        <taxon>Anophelinae</taxon>
        <taxon>Anopheles</taxon>
    </lineage>
</organism>
<evidence type="ECO:0000313" key="4">
    <source>
        <dbReference type="Proteomes" id="UP000030765"/>
    </source>
</evidence>
<dbReference type="EMBL" id="ATLV01023737">
    <property type="status" value="NOT_ANNOTATED_CDS"/>
    <property type="molecule type" value="Genomic_DNA"/>
</dbReference>
<gene>
    <name evidence="2" type="ORF">ZHAS_00017455</name>
</gene>
<name>A0A084WGV6_ANOSI</name>
<dbReference type="VEuPathDB" id="VectorBase:ASIC017455"/>
<dbReference type="Proteomes" id="UP000030765">
    <property type="component" value="Unassembled WGS sequence"/>
</dbReference>
<protein>
    <submittedName>
        <fullName evidence="2 3">Uncharacterized protein</fullName>
    </submittedName>
</protein>
<feature type="compositionally biased region" description="Basic and acidic residues" evidence="1">
    <location>
        <begin position="32"/>
        <end position="41"/>
    </location>
</feature>
<proteinExistence type="predicted"/>
<sequence>MPGGTHGNKLHPSTRFEKTFATPSLGVFLSGDRETSWEARSPKKAVASESPNSVS</sequence>
<evidence type="ECO:0000313" key="3">
    <source>
        <dbReference type="EnsemblMetazoa" id="ASIC017455-PA"/>
    </source>
</evidence>
<keyword evidence="4" id="KW-1185">Reference proteome</keyword>
<reference evidence="3" key="2">
    <citation type="submission" date="2020-05" db="UniProtKB">
        <authorList>
            <consortium name="EnsemblMetazoa"/>
        </authorList>
    </citation>
    <scope>IDENTIFICATION</scope>
</reference>
<dbReference type="EMBL" id="KE525345">
    <property type="protein sequence ID" value="KFB49450.1"/>
    <property type="molecule type" value="Genomic_DNA"/>
</dbReference>
<reference evidence="2 4" key="1">
    <citation type="journal article" date="2014" name="BMC Genomics">
        <title>Genome sequence of Anopheles sinensis provides insight into genetics basis of mosquito competence for malaria parasites.</title>
        <authorList>
            <person name="Zhou D."/>
            <person name="Zhang D."/>
            <person name="Ding G."/>
            <person name="Shi L."/>
            <person name="Hou Q."/>
            <person name="Ye Y."/>
            <person name="Xu Y."/>
            <person name="Zhou H."/>
            <person name="Xiong C."/>
            <person name="Li S."/>
            <person name="Yu J."/>
            <person name="Hong S."/>
            <person name="Yu X."/>
            <person name="Zou P."/>
            <person name="Chen C."/>
            <person name="Chang X."/>
            <person name="Wang W."/>
            <person name="Lv Y."/>
            <person name="Sun Y."/>
            <person name="Ma L."/>
            <person name="Shen B."/>
            <person name="Zhu C."/>
        </authorList>
    </citation>
    <scope>NUCLEOTIDE SEQUENCE [LARGE SCALE GENOMIC DNA]</scope>
</reference>
<accession>A0A084WGV6</accession>
<dbReference type="AlphaFoldDB" id="A0A084WGV6"/>
<feature type="region of interest" description="Disordered" evidence="1">
    <location>
        <begin position="32"/>
        <end position="55"/>
    </location>
</feature>
<dbReference type="EnsemblMetazoa" id="ASIC017455-RA">
    <property type="protein sequence ID" value="ASIC017455-PA"/>
    <property type="gene ID" value="ASIC017455"/>
</dbReference>
<evidence type="ECO:0000313" key="2">
    <source>
        <dbReference type="EMBL" id="KFB49450.1"/>
    </source>
</evidence>